<dbReference type="PANTHER" id="PTHR34405">
    <property type="entry name" value="CRISPR-ASSOCIATED ENDORIBONUCLEASE CAS2"/>
    <property type="match status" value="1"/>
</dbReference>
<dbReference type="Pfam" id="PF09827">
    <property type="entry name" value="CRISPR_Cas2"/>
    <property type="match status" value="1"/>
</dbReference>
<comment type="similarity">
    <text evidence="2 9">Belongs to the CRISPR-associated endoribonuclease Cas2 protein family.</text>
</comment>
<keyword evidence="4 9" id="KW-0479">Metal-binding</keyword>
<dbReference type="PANTHER" id="PTHR34405:SF3">
    <property type="entry name" value="CRISPR-ASSOCIATED ENDORIBONUCLEASE CAS2 3"/>
    <property type="match status" value="1"/>
</dbReference>
<keyword evidence="7 9" id="KW-0460">Magnesium</keyword>
<dbReference type="GO" id="GO:0046872">
    <property type="term" value="F:metal ion binding"/>
    <property type="evidence" value="ECO:0007669"/>
    <property type="project" value="UniProtKB-UniRule"/>
</dbReference>
<evidence type="ECO:0000313" key="10">
    <source>
        <dbReference type="EMBL" id="ARU61519.1"/>
    </source>
</evidence>
<keyword evidence="11" id="KW-1185">Reference proteome</keyword>
<keyword evidence="8 9" id="KW-0051">Antiviral defense</keyword>
<dbReference type="EC" id="3.1.-.-" evidence="9"/>
<dbReference type="GO" id="GO:0043571">
    <property type="term" value="P:maintenance of CRISPR repeat elements"/>
    <property type="evidence" value="ECO:0007669"/>
    <property type="project" value="UniProtKB-UniRule"/>
</dbReference>
<dbReference type="GO" id="GO:0051607">
    <property type="term" value="P:defense response to virus"/>
    <property type="evidence" value="ECO:0007669"/>
    <property type="project" value="UniProtKB-UniRule"/>
</dbReference>
<dbReference type="AlphaFoldDB" id="A0A1Y0IN97"/>
<name>A0A1Y0IN97_9BACL</name>
<keyword evidence="6 9" id="KW-0378">Hydrolase</keyword>
<comment type="cofactor">
    <cofactor evidence="1 9">
        <name>Mg(2+)</name>
        <dbReference type="ChEBI" id="CHEBI:18420"/>
    </cofactor>
</comment>
<evidence type="ECO:0000256" key="3">
    <source>
        <dbReference type="ARBA" id="ARBA00022722"/>
    </source>
</evidence>
<evidence type="ECO:0000313" key="11">
    <source>
        <dbReference type="Proteomes" id="UP000195437"/>
    </source>
</evidence>
<comment type="subunit">
    <text evidence="9">Homodimer, forms a heterotetramer with a Cas1 homodimer.</text>
</comment>
<dbReference type="NCBIfam" id="TIGR01573">
    <property type="entry name" value="cas2"/>
    <property type="match status" value="1"/>
</dbReference>
<dbReference type="RefSeq" id="WP_087456899.1">
    <property type="nucleotide sequence ID" value="NZ_CP021434.1"/>
</dbReference>
<keyword evidence="5 9" id="KW-0255">Endonuclease</keyword>
<keyword evidence="3 9" id="KW-0540">Nuclease</keyword>
<feature type="binding site" evidence="9">
    <location>
        <position position="8"/>
    </location>
    <ligand>
        <name>Mg(2+)</name>
        <dbReference type="ChEBI" id="CHEBI:18420"/>
        <note>catalytic</note>
    </ligand>
</feature>
<evidence type="ECO:0000256" key="6">
    <source>
        <dbReference type="ARBA" id="ARBA00022801"/>
    </source>
</evidence>
<evidence type="ECO:0000256" key="9">
    <source>
        <dbReference type="HAMAP-Rule" id="MF_01471"/>
    </source>
</evidence>
<dbReference type="Proteomes" id="UP000195437">
    <property type="component" value="Chromosome"/>
</dbReference>
<dbReference type="KEGG" id="tum:CBW65_11245"/>
<dbReference type="GO" id="GO:0004521">
    <property type="term" value="F:RNA endonuclease activity"/>
    <property type="evidence" value="ECO:0007669"/>
    <property type="project" value="InterPro"/>
</dbReference>
<sequence length="84" mass="9677">MQLLVIYDVENDRTRVKVSEALKDYGLSRIQYSAFQGNLSPNRMQELYYRLKTTLGVEVGNIQMFPICDKDAKQIKEIENVSCG</sequence>
<dbReference type="GO" id="GO:0016787">
    <property type="term" value="F:hydrolase activity"/>
    <property type="evidence" value="ECO:0007669"/>
    <property type="project" value="UniProtKB-KW"/>
</dbReference>
<organism evidence="10 11">
    <name type="scientific">Tumebacillus avium</name>
    <dbReference type="NCBI Taxonomy" id="1903704"/>
    <lineage>
        <taxon>Bacteria</taxon>
        <taxon>Bacillati</taxon>
        <taxon>Bacillota</taxon>
        <taxon>Bacilli</taxon>
        <taxon>Bacillales</taxon>
        <taxon>Alicyclobacillaceae</taxon>
        <taxon>Tumebacillus</taxon>
    </lineage>
</organism>
<evidence type="ECO:0000256" key="5">
    <source>
        <dbReference type="ARBA" id="ARBA00022759"/>
    </source>
</evidence>
<comment type="function">
    <text evidence="9">CRISPR (clustered regularly interspaced short palindromic repeat), is an adaptive immune system that provides protection against mobile genetic elements (viruses, transposable elements and conjugative plasmids). CRISPR clusters contain sequences complementary to antecedent mobile elements and target invading nucleic acids. CRISPR clusters are transcribed and processed into CRISPR RNA (crRNA). Functions as a ssRNA-specific endoribonuclease. Involved in the integration of spacer DNA into the CRISPR cassette.</text>
</comment>
<dbReference type="InterPro" id="IPR019199">
    <property type="entry name" value="Virulence_VapD/CRISPR_Cas2"/>
</dbReference>
<dbReference type="SUPFAM" id="SSF143430">
    <property type="entry name" value="TTP0101/SSO1404-like"/>
    <property type="match status" value="1"/>
</dbReference>
<dbReference type="EMBL" id="CP021434">
    <property type="protein sequence ID" value="ARU61519.1"/>
    <property type="molecule type" value="Genomic_DNA"/>
</dbReference>
<evidence type="ECO:0000256" key="7">
    <source>
        <dbReference type="ARBA" id="ARBA00022842"/>
    </source>
</evidence>
<evidence type="ECO:0000256" key="1">
    <source>
        <dbReference type="ARBA" id="ARBA00001946"/>
    </source>
</evidence>
<dbReference type="CDD" id="cd09725">
    <property type="entry name" value="Cas2_I_II_III"/>
    <property type="match status" value="1"/>
</dbReference>
<dbReference type="OrthoDB" id="9798176at2"/>
<gene>
    <name evidence="9" type="primary">cas2</name>
    <name evidence="10" type="ORF">CBW65_11245</name>
</gene>
<dbReference type="HAMAP" id="MF_01471">
    <property type="entry name" value="Cas2"/>
    <property type="match status" value="1"/>
</dbReference>
<proteinExistence type="inferred from homology"/>
<accession>A0A1Y0IN97</accession>
<reference evidence="11" key="1">
    <citation type="submission" date="2017-05" db="EMBL/GenBank/DDBJ databases">
        <authorList>
            <person name="Sung H."/>
        </authorList>
    </citation>
    <scope>NUCLEOTIDE SEQUENCE [LARGE SCALE GENOMIC DNA]</scope>
    <source>
        <strain evidence="11">AR23208</strain>
    </source>
</reference>
<protein>
    <recommendedName>
        <fullName evidence="9">CRISPR-associated endoribonuclease Cas2</fullName>
        <ecNumber evidence="9">3.1.-.-</ecNumber>
    </recommendedName>
</protein>
<dbReference type="Gene3D" id="3.30.70.240">
    <property type="match status" value="1"/>
</dbReference>
<dbReference type="InterPro" id="IPR021127">
    <property type="entry name" value="CRISPR_associated_Cas2"/>
</dbReference>
<evidence type="ECO:0000256" key="8">
    <source>
        <dbReference type="ARBA" id="ARBA00023118"/>
    </source>
</evidence>
<evidence type="ECO:0000256" key="4">
    <source>
        <dbReference type="ARBA" id="ARBA00022723"/>
    </source>
</evidence>
<evidence type="ECO:0000256" key="2">
    <source>
        <dbReference type="ARBA" id="ARBA00009959"/>
    </source>
</evidence>